<evidence type="ECO:0000313" key="1">
    <source>
        <dbReference type="EMBL" id="WED63323.1"/>
    </source>
</evidence>
<dbReference type="RefSeq" id="WP_330928675.1">
    <property type="nucleotide sequence ID" value="NZ_CP119075.1"/>
</dbReference>
<reference evidence="1" key="1">
    <citation type="submission" date="2023-03" db="EMBL/GenBank/DDBJ databases">
        <title>Lomoglobus Profundus gen. nov., sp. nov., a novel member of the phylum Verrucomicrobia, isolated from deep-marine sediment of South China Sea.</title>
        <authorList>
            <person name="Ahmad T."/>
            <person name="Ishaq S.E."/>
            <person name="Wang F."/>
        </authorList>
    </citation>
    <scope>NUCLEOTIDE SEQUENCE</scope>
    <source>
        <strain evidence="1">LMO-M01</strain>
    </source>
</reference>
<dbReference type="Proteomes" id="UP001218638">
    <property type="component" value="Chromosome"/>
</dbReference>
<dbReference type="AlphaFoldDB" id="A0AAE9ZVP6"/>
<organism evidence="1 2">
    <name type="scientific">Synoicihabitans lomoniglobus</name>
    <dbReference type="NCBI Taxonomy" id="2909285"/>
    <lineage>
        <taxon>Bacteria</taxon>
        <taxon>Pseudomonadati</taxon>
        <taxon>Verrucomicrobiota</taxon>
        <taxon>Opitutia</taxon>
        <taxon>Opitutales</taxon>
        <taxon>Opitutaceae</taxon>
        <taxon>Synoicihabitans</taxon>
    </lineage>
</organism>
<dbReference type="EMBL" id="CP119075">
    <property type="protein sequence ID" value="WED63323.1"/>
    <property type="molecule type" value="Genomic_DNA"/>
</dbReference>
<keyword evidence="2" id="KW-1185">Reference proteome</keyword>
<gene>
    <name evidence="1" type="ORF">PXH66_13375</name>
</gene>
<dbReference type="KEGG" id="slom:PXH66_13375"/>
<proteinExistence type="predicted"/>
<sequence length="186" mass="20993">MGKTYTIRLESNDLGQVLDGLRCRAEAWRGTLQYHETGTTPHKTFAIEESRDANEARGLTDCYDRLVTEIERQIRAQQKQDHTPASDLVKNLPPPSVSDGFCIFIDTIFEGKTVAVTDESDRPCIFNSEHEGHIEIVEGLMTRLQQFLDGEREFDDATTIDEYVEQVHKRSDGTLVDKKGNSLFGG</sequence>
<name>A0AAE9ZVP6_9BACT</name>
<evidence type="ECO:0000313" key="2">
    <source>
        <dbReference type="Proteomes" id="UP001218638"/>
    </source>
</evidence>
<protein>
    <submittedName>
        <fullName evidence="1">Uncharacterized protein</fullName>
    </submittedName>
</protein>
<accession>A0AAE9ZVP6</accession>